<sequence>MKQIPARGTIVRRKRDGKLYTVGTRHTIGFSAHVRLHPVWDGKSHDKREDLFLEQYDEESSAAA</sequence>
<accession>A0A6M3M0I2</accession>
<name>A0A6M3M0I2_9ZZZZ</name>
<dbReference type="AlphaFoldDB" id="A0A6M3M0I2"/>
<organism evidence="1">
    <name type="scientific">viral metagenome</name>
    <dbReference type="NCBI Taxonomy" id="1070528"/>
    <lineage>
        <taxon>unclassified sequences</taxon>
        <taxon>metagenomes</taxon>
        <taxon>organismal metagenomes</taxon>
    </lineage>
</organism>
<dbReference type="EMBL" id="MT143706">
    <property type="protein sequence ID" value="QJB01191.1"/>
    <property type="molecule type" value="Genomic_DNA"/>
</dbReference>
<evidence type="ECO:0000313" key="2">
    <source>
        <dbReference type="EMBL" id="QJB05115.1"/>
    </source>
</evidence>
<protein>
    <submittedName>
        <fullName evidence="1">Uncharacterized protein</fullName>
    </submittedName>
</protein>
<proteinExistence type="predicted"/>
<reference evidence="1" key="1">
    <citation type="submission" date="2020-03" db="EMBL/GenBank/DDBJ databases">
        <title>The deep terrestrial virosphere.</title>
        <authorList>
            <person name="Holmfeldt K."/>
            <person name="Nilsson E."/>
            <person name="Simone D."/>
            <person name="Lopez-Fernandez M."/>
            <person name="Wu X."/>
            <person name="de Brujin I."/>
            <person name="Lundin D."/>
            <person name="Andersson A."/>
            <person name="Bertilsson S."/>
            <person name="Dopson M."/>
        </authorList>
    </citation>
    <scope>NUCLEOTIDE SEQUENCE</scope>
    <source>
        <strain evidence="1">MM171A00126</strain>
        <strain evidence="2">MM171B00120</strain>
    </source>
</reference>
<gene>
    <name evidence="1" type="ORF">MM171A00126_0031</name>
    <name evidence="2" type="ORF">MM171B00120_0011</name>
</gene>
<dbReference type="EMBL" id="MT143895">
    <property type="protein sequence ID" value="QJB05115.1"/>
    <property type="molecule type" value="Genomic_DNA"/>
</dbReference>
<evidence type="ECO:0000313" key="1">
    <source>
        <dbReference type="EMBL" id="QJB01191.1"/>
    </source>
</evidence>